<keyword evidence="3" id="KW-1185">Reference proteome</keyword>
<feature type="region of interest" description="Disordered" evidence="1">
    <location>
        <begin position="290"/>
        <end position="310"/>
    </location>
</feature>
<gene>
    <name evidence="2" type="ORF">O3P69_006906</name>
</gene>
<organism evidence="2 3">
    <name type="scientific">Scylla paramamosain</name>
    <name type="common">Mud crab</name>
    <dbReference type="NCBI Taxonomy" id="85552"/>
    <lineage>
        <taxon>Eukaryota</taxon>
        <taxon>Metazoa</taxon>
        <taxon>Ecdysozoa</taxon>
        <taxon>Arthropoda</taxon>
        <taxon>Crustacea</taxon>
        <taxon>Multicrustacea</taxon>
        <taxon>Malacostraca</taxon>
        <taxon>Eumalacostraca</taxon>
        <taxon>Eucarida</taxon>
        <taxon>Decapoda</taxon>
        <taxon>Pleocyemata</taxon>
        <taxon>Brachyura</taxon>
        <taxon>Eubrachyura</taxon>
        <taxon>Portunoidea</taxon>
        <taxon>Portunidae</taxon>
        <taxon>Portuninae</taxon>
        <taxon>Scylla</taxon>
    </lineage>
</organism>
<dbReference type="AlphaFoldDB" id="A0AAW0U546"/>
<protein>
    <submittedName>
        <fullName evidence="2">Uncharacterized protein</fullName>
    </submittedName>
</protein>
<dbReference type="EMBL" id="JARAKH010000020">
    <property type="protein sequence ID" value="KAK8393885.1"/>
    <property type="molecule type" value="Genomic_DNA"/>
</dbReference>
<proteinExistence type="predicted"/>
<evidence type="ECO:0000313" key="3">
    <source>
        <dbReference type="Proteomes" id="UP001487740"/>
    </source>
</evidence>
<sequence>MAHLASLKSIIPCISNRLMCKVVVARVELDIGYLVLRLEDNTETKDLFRKFRMSNLKEEICNNTVEIDCGADALVPSFRQGAVVYLDEVKCHAVPLESGAVAYELYSNYESGNELRLIPCDDYKYCVEERVDNAMFIDGRAFMGRTELYKIRGGLSFVMICEVVKVSREESTGHMVLRVRDATRTKIITKKYDFDNLSQSNEEPSVDDVHSREVDVLVTSPPQNLSDLTNKIIKLGIVRCDQVSPGATDCKVKRLYALSVEASLPSLILNVLEEDLLVCQNLRNKLYNTEHKKQKRRKRTRDDEATGSQS</sequence>
<evidence type="ECO:0000313" key="2">
    <source>
        <dbReference type="EMBL" id="KAK8393885.1"/>
    </source>
</evidence>
<reference evidence="2 3" key="1">
    <citation type="submission" date="2023-03" db="EMBL/GenBank/DDBJ databases">
        <title>High-quality genome of Scylla paramamosain provides insights in environmental adaptation.</title>
        <authorList>
            <person name="Zhang L."/>
        </authorList>
    </citation>
    <scope>NUCLEOTIDE SEQUENCE [LARGE SCALE GENOMIC DNA]</scope>
    <source>
        <strain evidence="2">LZ_2023a</strain>
        <tissue evidence="2">Muscle</tissue>
    </source>
</reference>
<comment type="caution">
    <text evidence="2">The sequence shown here is derived from an EMBL/GenBank/DDBJ whole genome shotgun (WGS) entry which is preliminary data.</text>
</comment>
<accession>A0AAW0U546</accession>
<evidence type="ECO:0000256" key="1">
    <source>
        <dbReference type="SAM" id="MobiDB-lite"/>
    </source>
</evidence>
<name>A0AAW0U546_SCYPA</name>
<dbReference type="Proteomes" id="UP001487740">
    <property type="component" value="Unassembled WGS sequence"/>
</dbReference>